<evidence type="ECO:0000313" key="2">
    <source>
        <dbReference type="Proteomes" id="UP000183404"/>
    </source>
</evidence>
<dbReference type="InterPro" id="IPR023214">
    <property type="entry name" value="HAD_sf"/>
</dbReference>
<dbReference type="AlphaFoldDB" id="A0A1G7LS67"/>
<sequence length="185" mass="21442">MNPIFFKGNIKNAKKFTNLLERLAVETKSKTKLVCIDIDNTLANVNAELKKLGYDISIYPNPYIDKKFWLNFEGQMLLFNSEIIKTTSAIINSIYNNFDVEIFFATARPLELIDITYAWLIKNNILSEVYFTQNKVQLDADIYIEDDPVIIETLLKNGKTVLIPKWEYNSHIEHPSAIHYSISEK</sequence>
<organism evidence="1 2">
    <name type="scientific">Thermoanaerobacter thermohydrosulfuricus</name>
    <name type="common">Clostridium thermohydrosulfuricum</name>
    <dbReference type="NCBI Taxonomy" id="1516"/>
    <lineage>
        <taxon>Bacteria</taxon>
        <taxon>Bacillati</taxon>
        <taxon>Bacillota</taxon>
        <taxon>Clostridia</taxon>
        <taxon>Thermoanaerobacterales</taxon>
        <taxon>Thermoanaerobacteraceae</taxon>
        <taxon>Thermoanaerobacter</taxon>
    </lineage>
</organism>
<evidence type="ECO:0000313" key="1">
    <source>
        <dbReference type="EMBL" id="SDF51820.1"/>
    </source>
</evidence>
<accession>A0A1G7LS67</accession>
<dbReference type="RefSeq" id="WP_074592290.1">
    <property type="nucleotide sequence ID" value="NZ_FNBS01000015.1"/>
</dbReference>
<dbReference type="Proteomes" id="UP000183404">
    <property type="component" value="Unassembled WGS sequence"/>
</dbReference>
<dbReference type="EMBL" id="FNBS01000015">
    <property type="protein sequence ID" value="SDF51820.1"/>
    <property type="molecule type" value="Genomic_DNA"/>
</dbReference>
<gene>
    <name evidence="1" type="ORF">SAMN04244560_00850</name>
</gene>
<dbReference type="Gene3D" id="3.40.50.1000">
    <property type="entry name" value="HAD superfamily/HAD-like"/>
    <property type="match status" value="1"/>
</dbReference>
<dbReference type="InterPro" id="IPR036412">
    <property type="entry name" value="HAD-like_sf"/>
</dbReference>
<name>A0A1G7LS67_THETY</name>
<protein>
    <recommendedName>
        <fullName evidence="3">5' nucleotidase, deoxy (Pyrimidine), type C protein (NT5C)</fullName>
    </recommendedName>
</protein>
<proteinExistence type="predicted"/>
<dbReference type="SUPFAM" id="SSF56784">
    <property type="entry name" value="HAD-like"/>
    <property type="match status" value="1"/>
</dbReference>
<reference evidence="1 2" key="1">
    <citation type="submission" date="2016-10" db="EMBL/GenBank/DDBJ databases">
        <authorList>
            <person name="de Groot N.N."/>
        </authorList>
    </citation>
    <scope>NUCLEOTIDE SEQUENCE [LARGE SCALE GENOMIC DNA]</scope>
    <source>
        <strain evidence="1 2">DSM 569</strain>
    </source>
</reference>
<evidence type="ECO:0008006" key="3">
    <source>
        <dbReference type="Google" id="ProtNLM"/>
    </source>
</evidence>